<comment type="caution">
    <text evidence="2">The sequence shown here is derived from an EMBL/GenBank/DDBJ whole genome shotgun (WGS) entry which is preliminary data.</text>
</comment>
<protein>
    <recommendedName>
        <fullName evidence="4">AA1-like domain-containing protein</fullName>
    </recommendedName>
</protein>
<keyword evidence="3" id="KW-1185">Reference proteome</keyword>
<reference evidence="2 3" key="1">
    <citation type="submission" date="2024-04" db="EMBL/GenBank/DDBJ databases">
        <title>Phyllosticta paracitricarpa is synonymous to the EU quarantine fungus P. citricarpa based on phylogenomic analyses.</title>
        <authorList>
            <consortium name="Lawrence Berkeley National Laboratory"/>
            <person name="Van ingen-buijs V.A."/>
            <person name="Van westerhoven A.C."/>
            <person name="Haridas S."/>
            <person name="Skiadas P."/>
            <person name="Martin F."/>
            <person name="Groenewald J.Z."/>
            <person name="Crous P.W."/>
            <person name="Seidl M.F."/>
        </authorList>
    </citation>
    <scope>NUCLEOTIDE SEQUENCE [LARGE SCALE GENOMIC DNA]</scope>
    <source>
        <strain evidence="2 3">CPC 17464</strain>
    </source>
</reference>
<dbReference type="RefSeq" id="XP_066658913.1">
    <property type="nucleotide sequence ID" value="XM_066799209.1"/>
</dbReference>
<evidence type="ECO:0000256" key="1">
    <source>
        <dbReference type="SAM" id="MobiDB-lite"/>
    </source>
</evidence>
<dbReference type="EMBL" id="JBBPEH010000002">
    <property type="protein sequence ID" value="KAK7542620.1"/>
    <property type="molecule type" value="Genomic_DNA"/>
</dbReference>
<feature type="region of interest" description="Disordered" evidence="1">
    <location>
        <begin position="1"/>
        <end position="27"/>
    </location>
</feature>
<dbReference type="Proteomes" id="UP001360953">
    <property type="component" value="Unassembled WGS sequence"/>
</dbReference>
<dbReference type="GeneID" id="92032115"/>
<gene>
    <name evidence="2" type="ORF">J3D65DRAFT_614423</name>
</gene>
<evidence type="ECO:0008006" key="4">
    <source>
        <dbReference type="Google" id="ProtNLM"/>
    </source>
</evidence>
<sequence length="241" mass="26466">MYKVTRKLFPRAPKPGPNDTPGPNVRNLTRHPLRHERIWIYKVPTCSPTPFLQHHIFLSCIHINCLNLPLKTSSNSSTMRFFTPILAISAAALSTATTTKTTTTTSGLIITSLQFYEPLEPTPDDNISINFNVEAGEVTDTCAIDWKYGTDGGKSGYPTSFTACANGAFSFLFESYSSLSEWSVEVKYTYTSGAEAKTVLGERSVTAAYLSCGPYQGSFNRCELANKYSVNGLSLKTPKTT</sequence>
<evidence type="ECO:0000313" key="2">
    <source>
        <dbReference type="EMBL" id="KAK7542620.1"/>
    </source>
</evidence>
<organism evidence="2 3">
    <name type="scientific">Phyllosticta citribraziliensis</name>
    <dbReference type="NCBI Taxonomy" id="989973"/>
    <lineage>
        <taxon>Eukaryota</taxon>
        <taxon>Fungi</taxon>
        <taxon>Dikarya</taxon>
        <taxon>Ascomycota</taxon>
        <taxon>Pezizomycotina</taxon>
        <taxon>Dothideomycetes</taxon>
        <taxon>Dothideomycetes incertae sedis</taxon>
        <taxon>Botryosphaeriales</taxon>
        <taxon>Phyllostictaceae</taxon>
        <taxon>Phyllosticta</taxon>
    </lineage>
</organism>
<proteinExistence type="predicted"/>
<accession>A0ABR1M4V4</accession>
<evidence type="ECO:0000313" key="3">
    <source>
        <dbReference type="Proteomes" id="UP001360953"/>
    </source>
</evidence>
<name>A0ABR1M4V4_9PEZI</name>